<evidence type="ECO:0000313" key="1">
    <source>
        <dbReference type="EMBL" id="KGM99619.1"/>
    </source>
</evidence>
<dbReference type="EMBL" id="JDRY01000033">
    <property type="protein sequence ID" value="KGM99619.1"/>
    <property type="molecule type" value="Genomic_DNA"/>
</dbReference>
<evidence type="ECO:0008006" key="3">
    <source>
        <dbReference type="Google" id="ProtNLM"/>
    </source>
</evidence>
<comment type="caution">
    <text evidence="1">The sequence shown here is derived from an EMBL/GenBank/DDBJ whole genome shotgun (WGS) entry which is preliminary data.</text>
</comment>
<protein>
    <recommendedName>
        <fullName evidence="3">DUF11 domain-containing protein</fullName>
    </recommendedName>
</protein>
<organism evidence="1 2">
    <name type="scientific">Clostridium botulinum C/D str. DC5</name>
    <dbReference type="NCBI Taxonomy" id="1443128"/>
    <lineage>
        <taxon>Bacteria</taxon>
        <taxon>Bacillati</taxon>
        <taxon>Bacillota</taxon>
        <taxon>Clostridia</taxon>
        <taxon>Eubacteriales</taxon>
        <taxon>Clostridiaceae</taxon>
        <taxon>Clostridium</taxon>
    </lineage>
</organism>
<gene>
    <name evidence="1" type="ORF">Z955_06635</name>
</gene>
<proteinExistence type="predicted"/>
<evidence type="ECO:0000313" key="2">
    <source>
        <dbReference type="Proteomes" id="UP000030014"/>
    </source>
</evidence>
<dbReference type="InterPro" id="IPR047589">
    <property type="entry name" value="DUF11_rpt"/>
</dbReference>
<name>A0A0A0IDT9_CLOBO</name>
<sequence length="289" mass="30006">MQCYTDSSTNEIQCYATSSTSSYYIKVINNGSYNAQFIVGYTNNGSQYSINSGTVSSCSSKTINIPSTATNPTVNIQFNNNGTWVTMYNSAFNGPPVLTVQLTGTVTSPSYTILPPDSGNGSNPTMNVVQTVNPIIATVGQCITVTVAVTNNEGVTANGVNLQLQAPAGSTFIPGSLMIGGVQSNLSEFPTGGIALGNVQEDATVTVVYQVLYNSVPEQANGSLLTAPKITYSFTGSNGSNQVGTLTGTTGTLTVTSGCQPPTCSPCCCCCCCCCPSTSSMYNSYNQCM</sequence>
<accession>A0A0A0IDT9</accession>
<dbReference type="AlphaFoldDB" id="A0A0A0IDT9"/>
<dbReference type="NCBIfam" id="TIGR01451">
    <property type="entry name" value="B_ant_repeat"/>
    <property type="match status" value="1"/>
</dbReference>
<dbReference type="Proteomes" id="UP000030014">
    <property type="component" value="Unassembled WGS sequence"/>
</dbReference>
<reference evidence="1 2" key="1">
    <citation type="submission" date="2014-01" db="EMBL/GenBank/DDBJ databases">
        <title>Plasmidome dynamics in the species complex Clostridium novyi sensu lato converts strains of independent lineages into distinctly different pathogens.</title>
        <authorList>
            <person name="Skarin H."/>
            <person name="Segerman B."/>
        </authorList>
    </citation>
    <scope>NUCLEOTIDE SEQUENCE [LARGE SCALE GENOMIC DNA]</scope>
    <source>
        <strain evidence="1 2">DC5</strain>
    </source>
</reference>